<protein>
    <recommendedName>
        <fullName evidence="3">CDAN1-interacting nuclease 1</fullName>
    </recommendedName>
</protein>
<evidence type="ECO:0000313" key="1">
    <source>
        <dbReference type="EMBL" id="KAL1581923.1"/>
    </source>
</evidence>
<dbReference type="InterPro" id="IPR029404">
    <property type="entry name" value="CDIN1"/>
</dbReference>
<comment type="caution">
    <text evidence="1">The sequence shown here is derived from an EMBL/GenBank/DDBJ whole genome shotgun (WGS) entry which is preliminary data.</text>
</comment>
<name>A0AB34KBM0_9PEZI</name>
<organism evidence="1 2">
    <name type="scientific">Cladosporium halotolerans</name>
    <dbReference type="NCBI Taxonomy" id="1052096"/>
    <lineage>
        <taxon>Eukaryota</taxon>
        <taxon>Fungi</taxon>
        <taxon>Dikarya</taxon>
        <taxon>Ascomycota</taxon>
        <taxon>Pezizomycotina</taxon>
        <taxon>Dothideomycetes</taxon>
        <taxon>Dothideomycetidae</taxon>
        <taxon>Cladosporiales</taxon>
        <taxon>Cladosporiaceae</taxon>
        <taxon>Cladosporium</taxon>
    </lineage>
</organism>
<sequence length="297" mass="33830">MVLRCCDQHFATWLSLQSHIRSEPVHKGCRKCRKGFLEPAHFNQHMLTAAYHVENNANNPQHAHVRTNQVLRPHERNLVVDHPVALDTPGKLAPYNGIPANVIKPLFQQARKIRFANPTVEGLIRMTGTTLDIKIVSAILEGAKRLLPPDNSQEGQDIRKVEMAMKARQALEAETAFIAQLQRLQPGSMTEEQQNQRIRLGIEAGFVNVVKATPDLLFLETTWLCGFRTNWVEYKNMFGFKSNPYVHGKIKKQLKRYLATFGNGMVVFKLGYESEHLSIDGLKVMREADVIQWLESQ</sequence>
<proteinExistence type="predicted"/>
<accession>A0AB34KBM0</accession>
<dbReference type="AlphaFoldDB" id="A0AB34KBM0"/>
<gene>
    <name evidence="1" type="ORF">WHR41_09402</name>
</gene>
<dbReference type="GeneID" id="96010843"/>
<evidence type="ECO:0008006" key="3">
    <source>
        <dbReference type="Google" id="ProtNLM"/>
    </source>
</evidence>
<keyword evidence="2" id="KW-1185">Reference proteome</keyword>
<evidence type="ECO:0000313" key="2">
    <source>
        <dbReference type="Proteomes" id="UP000803884"/>
    </source>
</evidence>
<dbReference type="EMBL" id="JAAQHG020000098">
    <property type="protein sequence ID" value="KAL1581923.1"/>
    <property type="molecule type" value="Genomic_DNA"/>
</dbReference>
<dbReference type="Pfam" id="PF14811">
    <property type="entry name" value="TPD"/>
    <property type="match status" value="1"/>
</dbReference>
<reference evidence="1 2" key="1">
    <citation type="journal article" date="2020" name="Microbiol. Resour. Announc.">
        <title>Draft Genome Sequence of a Cladosporium Species Isolated from the Mesophotic Ascidian Didemnum maculosum.</title>
        <authorList>
            <person name="Gioti A."/>
            <person name="Siaperas R."/>
            <person name="Nikolaivits E."/>
            <person name="Le Goff G."/>
            <person name="Ouazzani J."/>
            <person name="Kotoulas G."/>
            <person name="Topakas E."/>
        </authorList>
    </citation>
    <scope>NUCLEOTIDE SEQUENCE [LARGE SCALE GENOMIC DNA]</scope>
    <source>
        <strain evidence="1 2">TM138-S3</strain>
    </source>
</reference>
<dbReference type="Proteomes" id="UP000803884">
    <property type="component" value="Unassembled WGS sequence"/>
</dbReference>
<dbReference type="RefSeq" id="XP_069225030.1">
    <property type="nucleotide sequence ID" value="XM_069378005.1"/>
</dbReference>